<evidence type="ECO:0000313" key="2">
    <source>
        <dbReference type="EMBL" id="RYR59780.1"/>
    </source>
</evidence>
<name>A0A445D9D6_ARAHY</name>
<dbReference type="AlphaFoldDB" id="A0A445D9D6"/>
<evidence type="ECO:0000313" key="3">
    <source>
        <dbReference type="Proteomes" id="UP000289738"/>
    </source>
</evidence>
<comment type="caution">
    <text evidence="2">The sequence shown here is derived from an EMBL/GenBank/DDBJ whole genome shotgun (WGS) entry which is preliminary data.</text>
</comment>
<reference evidence="2 3" key="1">
    <citation type="submission" date="2019-01" db="EMBL/GenBank/DDBJ databases">
        <title>Sequencing of cultivated peanut Arachis hypogaea provides insights into genome evolution and oil improvement.</title>
        <authorList>
            <person name="Chen X."/>
        </authorList>
    </citation>
    <scope>NUCLEOTIDE SEQUENCE [LARGE SCALE GENOMIC DNA]</scope>
    <source>
        <strain evidence="3">cv. Fuhuasheng</strain>
        <tissue evidence="2">Leaves</tissue>
    </source>
</reference>
<dbReference type="InterPro" id="IPR045249">
    <property type="entry name" value="HARBI1-like"/>
</dbReference>
<proteinExistence type="predicted"/>
<protein>
    <recommendedName>
        <fullName evidence="1">DUF8040 domain-containing protein</fullName>
    </recommendedName>
</protein>
<dbReference type="EMBL" id="SDMP01000005">
    <property type="protein sequence ID" value="RYR59780.1"/>
    <property type="molecule type" value="Genomic_DNA"/>
</dbReference>
<dbReference type="Pfam" id="PF26138">
    <property type="entry name" value="DUF8040"/>
    <property type="match status" value="1"/>
</dbReference>
<dbReference type="STRING" id="3818.A0A445D9D6"/>
<dbReference type="InterPro" id="IPR058353">
    <property type="entry name" value="DUF8040"/>
</dbReference>
<evidence type="ECO:0000259" key="1">
    <source>
        <dbReference type="Pfam" id="PF26138"/>
    </source>
</evidence>
<accession>A0A445D9D6</accession>
<dbReference type="PANTHER" id="PTHR22930">
    <property type="match status" value="1"/>
</dbReference>
<sequence>MGLHAFLELCEKLRETSHAKDTIHVTLEEQVTRFSHIIAYNVKNRTISFFFHRTGETNNHSFHVILRAVISFEKEFLQQPLEITIASEILHSNKFYPYFKNCIGAIDETHQSQGSNSLSTRICSKKNDQFRMYLLRLALI</sequence>
<feature type="domain" description="DUF8040" evidence="1">
    <location>
        <begin position="1"/>
        <end position="70"/>
    </location>
</feature>
<dbReference type="Proteomes" id="UP000289738">
    <property type="component" value="Chromosome A05"/>
</dbReference>
<dbReference type="PANTHER" id="PTHR22930:SF268">
    <property type="entry name" value="NUCLEASE HARBI1"/>
    <property type="match status" value="1"/>
</dbReference>
<gene>
    <name evidence="2" type="ORF">Ahy_A05g025754</name>
</gene>
<keyword evidence="3" id="KW-1185">Reference proteome</keyword>
<organism evidence="2 3">
    <name type="scientific">Arachis hypogaea</name>
    <name type="common">Peanut</name>
    <dbReference type="NCBI Taxonomy" id="3818"/>
    <lineage>
        <taxon>Eukaryota</taxon>
        <taxon>Viridiplantae</taxon>
        <taxon>Streptophyta</taxon>
        <taxon>Embryophyta</taxon>
        <taxon>Tracheophyta</taxon>
        <taxon>Spermatophyta</taxon>
        <taxon>Magnoliopsida</taxon>
        <taxon>eudicotyledons</taxon>
        <taxon>Gunneridae</taxon>
        <taxon>Pentapetalae</taxon>
        <taxon>rosids</taxon>
        <taxon>fabids</taxon>
        <taxon>Fabales</taxon>
        <taxon>Fabaceae</taxon>
        <taxon>Papilionoideae</taxon>
        <taxon>50 kb inversion clade</taxon>
        <taxon>dalbergioids sensu lato</taxon>
        <taxon>Dalbergieae</taxon>
        <taxon>Pterocarpus clade</taxon>
        <taxon>Arachis</taxon>
    </lineage>
</organism>